<dbReference type="GO" id="GO:0071555">
    <property type="term" value="P:cell wall organization"/>
    <property type="evidence" value="ECO:0007669"/>
    <property type="project" value="UniProtKB-UniRule"/>
</dbReference>
<dbReference type="InterPro" id="IPR005490">
    <property type="entry name" value="LD_TPept_cat_dom"/>
</dbReference>
<dbReference type="InterPro" id="IPR022029">
    <property type="entry name" value="YoaR-like_PG-bd"/>
</dbReference>
<evidence type="ECO:0000256" key="1">
    <source>
        <dbReference type="ARBA" id="ARBA00004752"/>
    </source>
</evidence>
<feature type="active site" description="Proton donor/acceptor" evidence="9">
    <location>
        <position position="306"/>
    </location>
</feature>
<evidence type="ECO:0000256" key="5">
    <source>
        <dbReference type="ARBA" id="ARBA00022801"/>
    </source>
</evidence>
<evidence type="ECO:0000256" key="6">
    <source>
        <dbReference type="ARBA" id="ARBA00022960"/>
    </source>
</evidence>
<keyword evidence="4" id="KW-0808">Transferase</keyword>
<dbReference type="GO" id="GO:0018104">
    <property type="term" value="P:peptidoglycan-protein cross-linking"/>
    <property type="evidence" value="ECO:0007669"/>
    <property type="project" value="TreeGrafter"/>
</dbReference>
<comment type="pathway">
    <text evidence="1 9">Cell wall biogenesis; peptidoglycan biosynthesis.</text>
</comment>
<accession>A0A9X3NFC8</accession>
<gene>
    <name evidence="11" type="ORF">OJ997_35575</name>
</gene>
<evidence type="ECO:0000256" key="2">
    <source>
        <dbReference type="ARBA" id="ARBA00005992"/>
    </source>
</evidence>
<keyword evidence="8 9" id="KW-0961">Cell wall biogenesis/degradation</keyword>
<keyword evidence="5" id="KW-0378">Hydrolase</keyword>
<dbReference type="GO" id="GO:0005576">
    <property type="term" value="C:extracellular region"/>
    <property type="evidence" value="ECO:0007669"/>
    <property type="project" value="TreeGrafter"/>
</dbReference>
<evidence type="ECO:0000256" key="7">
    <source>
        <dbReference type="ARBA" id="ARBA00022984"/>
    </source>
</evidence>
<evidence type="ECO:0000256" key="4">
    <source>
        <dbReference type="ARBA" id="ARBA00022679"/>
    </source>
</evidence>
<protein>
    <submittedName>
        <fullName evidence="11">L,D-transpeptidase/peptidoglycan binding protein</fullName>
    </submittedName>
</protein>
<comment type="similarity">
    <text evidence="2">Belongs to the YkuD family.</text>
</comment>
<dbReference type="SUPFAM" id="SSF141523">
    <property type="entry name" value="L,D-transpeptidase catalytic domain-like"/>
    <property type="match status" value="1"/>
</dbReference>
<keyword evidence="6 9" id="KW-0133">Cell shape</keyword>
<dbReference type="Proteomes" id="UP001147653">
    <property type="component" value="Unassembled WGS sequence"/>
</dbReference>
<dbReference type="GO" id="GO:0016757">
    <property type="term" value="F:glycosyltransferase activity"/>
    <property type="evidence" value="ECO:0007669"/>
    <property type="project" value="UniProtKB-KW"/>
</dbReference>
<dbReference type="RefSeq" id="WP_270030197.1">
    <property type="nucleotide sequence ID" value="NZ_JAPDDP010000132.1"/>
</dbReference>
<dbReference type="Pfam" id="PF12229">
    <property type="entry name" value="PG_binding_4"/>
    <property type="match status" value="1"/>
</dbReference>
<feature type="active site" description="Nucleophile" evidence="9">
    <location>
        <position position="322"/>
    </location>
</feature>
<dbReference type="Pfam" id="PF03734">
    <property type="entry name" value="YkuD"/>
    <property type="match status" value="1"/>
</dbReference>
<evidence type="ECO:0000256" key="3">
    <source>
        <dbReference type="ARBA" id="ARBA00022676"/>
    </source>
</evidence>
<dbReference type="InterPro" id="IPR038063">
    <property type="entry name" value="Transpep_catalytic_dom"/>
</dbReference>
<proteinExistence type="inferred from homology"/>
<dbReference type="GO" id="GO:0071972">
    <property type="term" value="F:peptidoglycan L,D-transpeptidase activity"/>
    <property type="evidence" value="ECO:0007669"/>
    <property type="project" value="TreeGrafter"/>
</dbReference>
<dbReference type="PANTHER" id="PTHR30582">
    <property type="entry name" value="L,D-TRANSPEPTIDASE"/>
    <property type="match status" value="1"/>
</dbReference>
<organism evidence="11 12">
    <name type="scientific">Solirubrobacter phytolaccae</name>
    <dbReference type="NCBI Taxonomy" id="1404360"/>
    <lineage>
        <taxon>Bacteria</taxon>
        <taxon>Bacillati</taxon>
        <taxon>Actinomycetota</taxon>
        <taxon>Thermoleophilia</taxon>
        <taxon>Solirubrobacterales</taxon>
        <taxon>Solirubrobacteraceae</taxon>
        <taxon>Solirubrobacter</taxon>
    </lineage>
</organism>
<evidence type="ECO:0000256" key="8">
    <source>
        <dbReference type="ARBA" id="ARBA00023316"/>
    </source>
</evidence>
<keyword evidence="7 9" id="KW-0573">Peptidoglycan synthesis</keyword>
<evidence type="ECO:0000256" key="9">
    <source>
        <dbReference type="PROSITE-ProRule" id="PRU01373"/>
    </source>
</evidence>
<keyword evidence="3" id="KW-0328">Glycosyltransferase</keyword>
<dbReference type="PROSITE" id="PS52029">
    <property type="entry name" value="LD_TPASE"/>
    <property type="match status" value="1"/>
</dbReference>
<dbReference type="InterPro" id="IPR050979">
    <property type="entry name" value="LD-transpeptidase"/>
</dbReference>
<name>A0A9X3NFC8_9ACTN</name>
<evidence type="ECO:0000313" key="12">
    <source>
        <dbReference type="Proteomes" id="UP001147653"/>
    </source>
</evidence>
<reference evidence="11" key="1">
    <citation type="submission" date="2022-10" db="EMBL/GenBank/DDBJ databases">
        <title>The WGS of Solirubrobacter phytolaccae KCTC 29190.</title>
        <authorList>
            <person name="Jiang Z."/>
        </authorList>
    </citation>
    <scope>NUCLEOTIDE SEQUENCE</scope>
    <source>
        <strain evidence="11">KCTC 29190</strain>
    </source>
</reference>
<dbReference type="EMBL" id="JAPDDP010000132">
    <property type="protein sequence ID" value="MDA0185680.1"/>
    <property type="molecule type" value="Genomic_DNA"/>
</dbReference>
<dbReference type="GO" id="GO:0008360">
    <property type="term" value="P:regulation of cell shape"/>
    <property type="evidence" value="ECO:0007669"/>
    <property type="project" value="UniProtKB-UniRule"/>
</dbReference>
<comment type="caution">
    <text evidence="11">The sequence shown here is derived from an EMBL/GenBank/DDBJ whole genome shotgun (WGS) entry which is preliminary data.</text>
</comment>
<keyword evidence="12" id="KW-1185">Reference proteome</keyword>
<dbReference type="Gene3D" id="2.40.440.10">
    <property type="entry name" value="L,D-transpeptidase catalytic domain-like"/>
    <property type="match status" value="1"/>
</dbReference>
<dbReference type="AlphaFoldDB" id="A0A9X3NFC8"/>
<dbReference type="CDD" id="cd16913">
    <property type="entry name" value="YkuD_like"/>
    <property type="match status" value="1"/>
</dbReference>
<sequence>MRTRLIVIASLLVVLGLGVVGATYFYDQSKQDLVAEGVRVNGVPIGGMSRAQAEKKLSDTLLAPLDRPVKVSYKDRTFTLTQKAASIGIDIRGSVDKALERSQQGGMFSRSWRNLRNESINTELAADVSWNKPAIDKLVKRVRKSIDRQPKDANLDLTEGKVEPTTSRTGVRVKYNTLAKELEKTLLTPGATEEVAVKTTVVQPKVSTKQIAEKYPAILIADRKNFKLKLYKNLKLQKTYGIAVGKVGMDTPAGLYNIQNKAINPAWHVPNSDWAGDLAGKVIPGDDPSNPIKARWLGIYDGVGIHGTSDDASIGSAASHGCLRMHIPDVEELYEEVPVGAPIYIA</sequence>
<feature type="domain" description="L,D-TPase catalytic" evidence="10">
    <location>
        <begin position="217"/>
        <end position="346"/>
    </location>
</feature>
<evidence type="ECO:0000313" key="11">
    <source>
        <dbReference type="EMBL" id="MDA0185680.1"/>
    </source>
</evidence>
<dbReference type="PANTHER" id="PTHR30582:SF24">
    <property type="entry name" value="L,D-TRANSPEPTIDASE ERFK_SRFK-RELATED"/>
    <property type="match status" value="1"/>
</dbReference>
<evidence type="ECO:0000259" key="10">
    <source>
        <dbReference type="PROSITE" id="PS52029"/>
    </source>
</evidence>